<dbReference type="Proteomes" id="UP000262939">
    <property type="component" value="Unassembled WGS sequence"/>
</dbReference>
<dbReference type="Gene3D" id="3.40.50.720">
    <property type="entry name" value="NAD(P)-binding Rossmann-like Domain"/>
    <property type="match status" value="1"/>
</dbReference>
<dbReference type="EMBL" id="QVTD01000003">
    <property type="protein sequence ID" value="RFU65136.1"/>
    <property type="molecule type" value="Genomic_DNA"/>
</dbReference>
<feature type="domain" description="Pyrroline-5-carboxylate reductase catalytic N-terminal" evidence="2">
    <location>
        <begin position="3"/>
        <end position="99"/>
    </location>
</feature>
<dbReference type="GO" id="GO:0050661">
    <property type="term" value="F:NADP binding"/>
    <property type="evidence" value="ECO:0007669"/>
    <property type="project" value="InterPro"/>
</dbReference>
<dbReference type="OrthoDB" id="9786864at2"/>
<dbReference type="GO" id="GO:0008823">
    <property type="term" value="F:cupric reductase (NADH) activity"/>
    <property type="evidence" value="ECO:0007669"/>
    <property type="project" value="TreeGrafter"/>
</dbReference>
<evidence type="ECO:0000313" key="4">
    <source>
        <dbReference type="Proteomes" id="UP000262939"/>
    </source>
</evidence>
<dbReference type="InterPro" id="IPR010185">
    <property type="entry name" value="NpdG"/>
</dbReference>
<dbReference type="PANTHER" id="PTHR14239:SF0">
    <property type="entry name" value="F420-DEPENDENT NADP REDUCTASE"/>
    <property type="match status" value="1"/>
</dbReference>
<comment type="caution">
    <text evidence="3">The sequence shown here is derived from an EMBL/GenBank/DDBJ whole genome shotgun (WGS) entry which is preliminary data.</text>
</comment>
<dbReference type="InterPro" id="IPR028939">
    <property type="entry name" value="P5C_Rdtase_cat_N"/>
</dbReference>
<reference evidence="3 4" key="1">
    <citation type="submission" date="2018-08" db="EMBL/GenBank/DDBJ databases">
        <title>Bacillus chawlae sp. nov., Bacillus glennii sp. nov., and Bacillus saganii sp. nov. Isolated from the Vehicle Assembly Building at Kennedy Space Center where the Viking Spacecraft were Assembled.</title>
        <authorList>
            <person name="Seuylemezian A."/>
            <person name="Vaishampayan P."/>
        </authorList>
    </citation>
    <scope>NUCLEOTIDE SEQUENCE [LARGE SCALE GENOMIC DNA]</scope>
    <source>
        <strain evidence="3 4">V44-8</strain>
    </source>
</reference>
<dbReference type="GO" id="GO:0016651">
    <property type="term" value="F:oxidoreductase activity, acting on NAD(P)H"/>
    <property type="evidence" value="ECO:0007669"/>
    <property type="project" value="InterPro"/>
</dbReference>
<dbReference type="GO" id="GO:0070967">
    <property type="term" value="F:coenzyme F420 binding"/>
    <property type="evidence" value="ECO:0007669"/>
    <property type="project" value="InterPro"/>
</dbReference>
<dbReference type="SUPFAM" id="SSF51735">
    <property type="entry name" value="NAD(P)-binding Rossmann-fold domains"/>
    <property type="match status" value="1"/>
</dbReference>
<dbReference type="PANTHER" id="PTHR14239">
    <property type="entry name" value="DUDULIN-RELATED"/>
    <property type="match status" value="1"/>
</dbReference>
<keyword evidence="1" id="KW-0560">Oxidoreductase</keyword>
<evidence type="ECO:0000256" key="1">
    <source>
        <dbReference type="ARBA" id="ARBA00023002"/>
    </source>
</evidence>
<dbReference type="NCBIfam" id="TIGR01915">
    <property type="entry name" value="npdG"/>
    <property type="match status" value="1"/>
</dbReference>
<evidence type="ECO:0000313" key="3">
    <source>
        <dbReference type="EMBL" id="RFU65136.1"/>
    </source>
</evidence>
<dbReference type="GO" id="GO:0015677">
    <property type="term" value="P:copper ion import"/>
    <property type="evidence" value="ECO:0007669"/>
    <property type="project" value="TreeGrafter"/>
</dbReference>
<sequence length="216" mass="23279">METISIIGGTGNQGKGLALRLGMAGYPIILGSRSSEKAIKVTREIKEEYPDINIEGVDNETAAERGDIVIMTIPFNSQRDIVEPLKEKLRNKIVVDTTVALIPGKPPTTESVPEGSAAERLQSIVGPDVQVISAFHTISAHLLENMNKALEEDTLVAGDDKSAKEKVIELANNIGLRGLNAGPLKISSTLERITALVIGMNIRYKKKSIGVHFSNI</sequence>
<dbReference type="GO" id="GO:0006740">
    <property type="term" value="P:NADPH regeneration"/>
    <property type="evidence" value="ECO:0007669"/>
    <property type="project" value="InterPro"/>
</dbReference>
<gene>
    <name evidence="3" type="primary">npdG</name>
    <name evidence="3" type="ORF">D0466_04300</name>
</gene>
<dbReference type="GO" id="GO:0052851">
    <property type="term" value="F:ferric-chelate reductase (NADPH) activity"/>
    <property type="evidence" value="ECO:0007669"/>
    <property type="project" value="TreeGrafter"/>
</dbReference>
<name>A0A372LHQ1_9BACI</name>
<dbReference type="Pfam" id="PF03807">
    <property type="entry name" value="F420_oxidored"/>
    <property type="match status" value="1"/>
</dbReference>
<accession>A0A372LHQ1</accession>
<dbReference type="InterPro" id="IPR051267">
    <property type="entry name" value="STEAP_metalloreductase"/>
</dbReference>
<organism evidence="3 4">
    <name type="scientific">Peribacillus glennii</name>
    <dbReference type="NCBI Taxonomy" id="2303991"/>
    <lineage>
        <taxon>Bacteria</taxon>
        <taxon>Bacillati</taxon>
        <taxon>Bacillota</taxon>
        <taxon>Bacilli</taxon>
        <taxon>Bacillales</taxon>
        <taxon>Bacillaceae</taxon>
        <taxon>Peribacillus</taxon>
    </lineage>
</organism>
<protein>
    <submittedName>
        <fullName evidence="3">NADPH-dependent F420 reductase</fullName>
    </submittedName>
</protein>
<dbReference type="GO" id="GO:0005886">
    <property type="term" value="C:plasma membrane"/>
    <property type="evidence" value="ECO:0007669"/>
    <property type="project" value="TreeGrafter"/>
</dbReference>
<evidence type="ECO:0000259" key="2">
    <source>
        <dbReference type="Pfam" id="PF03807"/>
    </source>
</evidence>
<keyword evidence="4" id="KW-1185">Reference proteome</keyword>
<dbReference type="RefSeq" id="WP_117321312.1">
    <property type="nucleotide sequence ID" value="NZ_QVTD01000003.1"/>
</dbReference>
<dbReference type="InterPro" id="IPR036291">
    <property type="entry name" value="NAD(P)-bd_dom_sf"/>
</dbReference>
<dbReference type="AlphaFoldDB" id="A0A372LHQ1"/>
<proteinExistence type="predicted"/>